<dbReference type="EMBL" id="JAXOFX010000003">
    <property type="protein sequence ID" value="MDZ5471525.1"/>
    <property type="molecule type" value="Genomic_DNA"/>
</dbReference>
<evidence type="ECO:0000259" key="5">
    <source>
        <dbReference type="PROSITE" id="PS50977"/>
    </source>
</evidence>
<comment type="caution">
    <text evidence="6">The sequence shown here is derived from an EMBL/GenBank/DDBJ whole genome shotgun (WGS) entry which is preliminary data.</text>
</comment>
<dbReference type="InterPro" id="IPR041612">
    <property type="entry name" value="YfiR_C"/>
</dbReference>
<reference evidence="6 7" key="1">
    <citation type="submission" date="2023-11" db="EMBL/GenBank/DDBJ databases">
        <title>Bacillus jintuensis, isolated from a mudflat on the Beibu Gulf coast.</title>
        <authorList>
            <person name="Li M."/>
        </authorList>
    </citation>
    <scope>NUCLEOTIDE SEQUENCE [LARGE SCALE GENOMIC DNA]</scope>
    <source>
        <strain evidence="6 7">31A1R</strain>
    </source>
</reference>
<evidence type="ECO:0000313" key="6">
    <source>
        <dbReference type="EMBL" id="MDZ5471525.1"/>
    </source>
</evidence>
<keyword evidence="2 4" id="KW-0238">DNA-binding</keyword>
<dbReference type="InterPro" id="IPR009057">
    <property type="entry name" value="Homeodomain-like_sf"/>
</dbReference>
<dbReference type="Gene3D" id="1.10.10.60">
    <property type="entry name" value="Homeodomain-like"/>
    <property type="match status" value="1"/>
</dbReference>
<dbReference type="PRINTS" id="PR00455">
    <property type="entry name" value="HTHTETR"/>
</dbReference>
<gene>
    <name evidence="6" type="ORF">SM124_07165</name>
</gene>
<dbReference type="Pfam" id="PF17922">
    <property type="entry name" value="TetR_C_17"/>
    <property type="match status" value="1"/>
</dbReference>
<dbReference type="SUPFAM" id="SSF46689">
    <property type="entry name" value="Homeodomain-like"/>
    <property type="match status" value="1"/>
</dbReference>
<dbReference type="Gene3D" id="1.10.357.10">
    <property type="entry name" value="Tetracycline Repressor, domain 2"/>
    <property type="match status" value="1"/>
</dbReference>
<protein>
    <submittedName>
        <fullName evidence="6">TetR/AcrR family transcriptional regulator</fullName>
    </submittedName>
</protein>
<keyword evidence="1" id="KW-0805">Transcription regulation</keyword>
<evidence type="ECO:0000313" key="7">
    <source>
        <dbReference type="Proteomes" id="UP001290455"/>
    </source>
</evidence>
<feature type="domain" description="HTH tetR-type" evidence="5">
    <location>
        <begin position="10"/>
        <end position="70"/>
    </location>
</feature>
<name>A0ABU5IWL6_9BACI</name>
<sequence length="202" mass="23737">MSFAKNEHKQEQRNKVLISALECFASKGYDAATMDDIVLHSSVSKGSIYKLFKSKEEIYIELMYKYTDEFFEEINLILAKYTTAREKLSSLFIEYLNGQFDSYKLNSFLVHFELQLYSTRKEQMLKLLEERRLKRLGIISKVISEGIQNGELKQTHDADVYAEMFWAFFDGAIETKLVFPNFPYEKLVIEQRDVFIKNLANN</sequence>
<dbReference type="Pfam" id="PF00440">
    <property type="entry name" value="TetR_N"/>
    <property type="match status" value="1"/>
</dbReference>
<dbReference type="SUPFAM" id="SSF48498">
    <property type="entry name" value="Tetracyclin repressor-like, C-terminal domain"/>
    <property type="match status" value="1"/>
</dbReference>
<dbReference type="PANTHER" id="PTHR47506:SF6">
    <property type="entry name" value="HTH-TYPE TRANSCRIPTIONAL REPRESSOR NEMR"/>
    <property type="match status" value="1"/>
</dbReference>
<dbReference type="RefSeq" id="WP_322445817.1">
    <property type="nucleotide sequence ID" value="NZ_JAXOFX010000003.1"/>
</dbReference>
<evidence type="ECO:0000256" key="4">
    <source>
        <dbReference type="PROSITE-ProRule" id="PRU00335"/>
    </source>
</evidence>
<evidence type="ECO:0000256" key="2">
    <source>
        <dbReference type="ARBA" id="ARBA00023125"/>
    </source>
</evidence>
<organism evidence="6 7">
    <name type="scientific">Robertmurraya mangrovi</name>
    <dbReference type="NCBI Taxonomy" id="3098077"/>
    <lineage>
        <taxon>Bacteria</taxon>
        <taxon>Bacillati</taxon>
        <taxon>Bacillota</taxon>
        <taxon>Bacilli</taxon>
        <taxon>Bacillales</taxon>
        <taxon>Bacillaceae</taxon>
        <taxon>Robertmurraya</taxon>
    </lineage>
</organism>
<dbReference type="PROSITE" id="PS50977">
    <property type="entry name" value="HTH_TETR_2"/>
    <property type="match status" value="1"/>
</dbReference>
<dbReference type="Proteomes" id="UP001290455">
    <property type="component" value="Unassembled WGS sequence"/>
</dbReference>
<evidence type="ECO:0000256" key="1">
    <source>
        <dbReference type="ARBA" id="ARBA00023015"/>
    </source>
</evidence>
<feature type="DNA-binding region" description="H-T-H motif" evidence="4">
    <location>
        <begin position="33"/>
        <end position="52"/>
    </location>
</feature>
<dbReference type="InterPro" id="IPR001647">
    <property type="entry name" value="HTH_TetR"/>
</dbReference>
<keyword evidence="3" id="KW-0804">Transcription</keyword>
<keyword evidence="7" id="KW-1185">Reference proteome</keyword>
<evidence type="ECO:0000256" key="3">
    <source>
        <dbReference type="ARBA" id="ARBA00023163"/>
    </source>
</evidence>
<proteinExistence type="predicted"/>
<dbReference type="InterPro" id="IPR036271">
    <property type="entry name" value="Tet_transcr_reg_TetR-rel_C_sf"/>
</dbReference>
<accession>A0ABU5IWL6</accession>
<dbReference type="PANTHER" id="PTHR47506">
    <property type="entry name" value="TRANSCRIPTIONAL REGULATORY PROTEIN"/>
    <property type="match status" value="1"/>
</dbReference>